<accession>A0A392W401</accession>
<sequence length="21" mass="2349">MRLGFKTIKGSSFRSSEASMQ</sequence>
<dbReference type="Proteomes" id="UP000265520">
    <property type="component" value="Unassembled WGS sequence"/>
</dbReference>
<name>A0A392W401_9FABA</name>
<reference evidence="2 3" key="1">
    <citation type="journal article" date="2018" name="Front. Plant Sci.">
        <title>Red Clover (Trifolium pratense) and Zigzag Clover (T. medium) - A Picture of Genomic Similarities and Differences.</title>
        <authorList>
            <person name="Dluhosova J."/>
            <person name="Istvanek J."/>
            <person name="Nedelnik J."/>
            <person name="Repkova J."/>
        </authorList>
    </citation>
    <scope>NUCLEOTIDE SEQUENCE [LARGE SCALE GENOMIC DNA]</scope>
    <source>
        <strain evidence="3">cv. 10/8</strain>
        <tissue evidence="2">Leaf</tissue>
    </source>
</reference>
<evidence type="ECO:0000256" key="1">
    <source>
        <dbReference type="SAM" id="MobiDB-lite"/>
    </source>
</evidence>
<feature type="compositionally biased region" description="Polar residues" evidence="1">
    <location>
        <begin position="9"/>
        <end position="21"/>
    </location>
</feature>
<feature type="region of interest" description="Disordered" evidence="1">
    <location>
        <begin position="1"/>
        <end position="21"/>
    </location>
</feature>
<feature type="non-terminal residue" evidence="2">
    <location>
        <position position="21"/>
    </location>
</feature>
<comment type="caution">
    <text evidence="2">The sequence shown here is derived from an EMBL/GenBank/DDBJ whole genome shotgun (WGS) entry which is preliminary data.</text>
</comment>
<keyword evidence="3" id="KW-1185">Reference proteome</keyword>
<organism evidence="2 3">
    <name type="scientific">Trifolium medium</name>
    <dbReference type="NCBI Taxonomy" id="97028"/>
    <lineage>
        <taxon>Eukaryota</taxon>
        <taxon>Viridiplantae</taxon>
        <taxon>Streptophyta</taxon>
        <taxon>Embryophyta</taxon>
        <taxon>Tracheophyta</taxon>
        <taxon>Spermatophyta</taxon>
        <taxon>Magnoliopsida</taxon>
        <taxon>eudicotyledons</taxon>
        <taxon>Gunneridae</taxon>
        <taxon>Pentapetalae</taxon>
        <taxon>rosids</taxon>
        <taxon>fabids</taxon>
        <taxon>Fabales</taxon>
        <taxon>Fabaceae</taxon>
        <taxon>Papilionoideae</taxon>
        <taxon>50 kb inversion clade</taxon>
        <taxon>NPAAA clade</taxon>
        <taxon>Hologalegina</taxon>
        <taxon>IRL clade</taxon>
        <taxon>Trifolieae</taxon>
        <taxon>Trifolium</taxon>
    </lineage>
</organism>
<protein>
    <submittedName>
        <fullName evidence="2">Uncharacterized protein</fullName>
    </submittedName>
</protein>
<dbReference type="EMBL" id="LXQA011357438">
    <property type="protein sequence ID" value="MCI94489.1"/>
    <property type="molecule type" value="Genomic_DNA"/>
</dbReference>
<evidence type="ECO:0000313" key="2">
    <source>
        <dbReference type="EMBL" id="MCI94489.1"/>
    </source>
</evidence>
<evidence type="ECO:0000313" key="3">
    <source>
        <dbReference type="Proteomes" id="UP000265520"/>
    </source>
</evidence>
<dbReference type="AlphaFoldDB" id="A0A392W401"/>
<proteinExistence type="predicted"/>